<accession>A0ACB9FKB7</accession>
<dbReference type="EMBL" id="CM042047">
    <property type="protein sequence ID" value="KAI3771788.1"/>
    <property type="molecule type" value="Genomic_DNA"/>
</dbReference>
<proteinExistence type="predicted"/>
<name>A0ACB9FKB7_ARCLA</name>
<reference evidence="2" key="1">
    <citation type="journal article" date="2022" name="Mol. Ecol. Resour.">
        <title>The genomes of chicory, endive, great burdock and yacon provide insights into Asteraceae palaeo-polyploidization history and plant inulin production.</title>
        <authorList>
            <person name="Fan W."/>
            <person name="Wang S."/>
            <person name="Wang H."/>
            <person name="Wang A."/>
            <person name="Jiang F."/>
            <person name="Liu H."/>
            <person name="Zhao H."/>
            <person name="Xu D."/>
            <person name="Zhang Y."/>
        </authorList>
    </citation>
    <scope>NUCLEOTIDE SEQUENCE [LARGE SCALE GENOMIC DNA]</scope>
    <source>
        <strain evidence="2">cv. Niubang</strain>
    </source>
</reference>
<dbReference type="Proteomes" id="UP001055879">
    <property type="component" value="Linkage Group LG01"/>
</dbReference>
<organism evidence="1 2">
    <name type="scientific">Arctium lappa</name>
    <name type="common">Greater burdock</name>
    <name type="synonym">Lappa major</name>
    <dbReference type="NCBI Taxonomy" id="4217"/>
    <lineage>
        <taxon>Eukaryota</taxon>
        <taxon>Viridiplantae</taxon>
        <taxon>Streptophyta</taxon>
        <taxon>Embryophyta</taxon>
        <taxon>Tracheophyta</taxon>
        <taxon>Spermatophyta</taxon>
        <taxon>Magnoliopsida</taxon>
        <taxon>eudicotyledons</taxon>
        <taxon>Gunneridae</taxon>
        <taxon>Pentapetalae</taxon>
        <taxon>asterids</taxon>
        <taxon>campanulids</taxon>
        <taxon>Asterales</taxon>
        <taxon>Asteraceae</taxon>
        <taxon>Carduoideae</taxon>
        <taxon>Cardueae</taxon>
        <taxon>Arctiinae</taxon>
        <taxon>Arctium</taxon>
    </lineage>
</organism>
<sequence length="247" mass="27483">MRNVTGVGGRDTLLLSAEAGLLINPDYPPLTVPPLVKLNPSLWPLCLLSALPPTQFDDLKSSSLHEVMIGGYHHVLVKILIILHLAQNPMFLSSQTQAIRMALRLIGKAPLAAVNFLVAKLVSWSNKKQKSVSTSTAEAEYVAAGSCCAQILWMKNQLRDYNQLYSHIPILCDNSSAIAITNNPVLHSRSKHIDIRYHFIRDHISKCDVELHFIPTDLQLADLFTKPLDEARFKFLIGELGMLNIDL</sequence>
<evidence type="ECO:0000313" key="2">
    <source>
        <dbReference type="Proteomes" id="UP001055879"/>
    </source>
</evidence>
<protein>
    <submittedName>
        <fullName evidence="1">Uncharacterized protein</fullName>
    </submittedName>
</protein>
<evidence type="ECO:0000313" key="1">
    <source>
        <dbReference type="EMBL" id="KAI3771788.1"/>
    </source>
</evidence>
<gene>
    <name evidence="1" type="ORF">L6452_02956</name>
</gene>
<keyword evidence="2" id="KW-1185">Reference proteome</keyword>
<reference evidence="1 2" key="2">
    <citation type="journal article" date="2022" name="Mol. Ecol. Resour.">
        <title>The genomes of chicory, endive, great burdock and yacon provide insights into Asteraceae paleo-polyploidization history and plant inulin production.</title>
        <authorList>
            <person name="Fan W."/>
            <person name="Wang S."/>
            <person name="Wang H."/>
            <person name="Wang A."/>
            <person name="Jiang F."/>
            <person name="Liu H."/>
            <person name="Zhao H."/>
            <person name="Xu D."/>
            <person name="Zhang Y."/>
        </authorList>
    </citation>
    <scope>NUCLEOTIDE SEQUENCE [LARGE SCALE GENOMIC DNA]</scope>
    <source>
        <strain evidence="2">cv. Niubang</strain>
    </source>
</reference>
<comment type="caution">
    <text evidence="1">The sequence shown here is derived from an EMBL/GenBank/DDBJ whole genome shotgun (WGS) entry which is preliminary data.</text>
</comment>